<accession>A0A7D5QXU4</accession>
<gene>
    <name evidence="2" type="ORF">C5F47_06475</name>
</gene>
<evidence type="ECO:0000313" key="3">
    <source>
        <dbReference type="Proteomes" id="UP000509771"/>
    </source>
</evidence>
<proteinExistence type="predicted"/>
<dbReference type="GeneID" id="56059679"/>
<dbReference type="AlphaFoldDB" id="A0A7D5QXU4"/>
<sequence>MKLVITIIMVVGISIASVFVISEIIWYFANQEFEKAREEIVNAIKYLINEGILWVDYSLIANTLKSMTYSESY</sequence>
<organism evidence="2 3">
    <name type="scientific">Nitrosopumilus cobalaminigenes</name>
    <dbReference type="NCBI Taxonomy" id="1470066"/>
    <lineage>
        <taxon>Archaea</taxon>
        <taxon>Nitrososphaerota</taxon>
        <taxon>Nitrososphaeria</taxon>
        <taxon>Nitrosopumilales</taxon>
        <taxon>Nitrosopumilaceae</taxon>
        <taxon>Nitrosopumilus</taxon>
    </lineage>
</organism>
<dbReference type="EMBL" id="CP026993">
    <property type="protein sequence ID" value="QLH03216.1"/>
    <property type="molecule type" value="Genomic_DNA"/>
</dbReference>
<evidence type="ECO:0000256" key="1">
    <source>
        <dbReference type="SAM" id="Phobius"/>
    </source>
</evidence>
<reference evidence="2 3" key="1">
    <citation type="submission" date="2018-02" db="EMBL/GenBank/DDBJ databases">
        <title>Complete genome of Nitrosopumilus cobalaminigenes HCA1.</title>
        <authorList>
            <person name="Qin W."/>
            <person name="Zheng Y."/>
            <person name="Stahl D.A."/>
        </authorList>
    </citation>
    <scope>NUCLEOTIDE SEQUENCE [LARGE SCALE GENOMIC DNA]</scope>
    <source>
        <strain evidence="2 3">HCA1</strain>
    </source>
</reference>
<dbReference type="Proteomes" id="UP000509771">
    <property type="component" value="Chromosome"/>
</dbReference>
<name>A0A7D5QXU4_9ARCH</name>
<keyword evidence="1" id="KW-0472">Membrane</keyword>
<keyword evidence="1" id="KW-1133">Transmembrane helix</keyword>
<keyword evidence="3" id="KW-1185">Reference proteome</keyword>
<dbReference type="RefSeq" id="WP_179360326.1">
    <property type="nucleotide sequence ID" value="NZ_CP026993.1"/>
</dbReference>
<feature type="transmembrane region" description="Helical" evidence="1">
    <location>
        <begin position="6"/>
        <end position="29"/>
    </location>
</feature>
<evidence type="ECO:0000313" key="2">
    <source>
        <dbReference type="EMBL" id="QLH03216.1"/>
    </source>
</evidence>
<keyword evidence="1" id="KW-0812">Transmembrane</keyword>
<dbReference type="KEGG" id="ncl:C5F47_06475"/>
<protein>
    <submittedName>
        <fullName evidence="2">Uncharacterized protein</fullName>
    </submittedName>
</protein>